<gene>
    <name evidence="2" type="ORF">B5V51_8810</name>
</gene>
<evidence type="ECO:0000256" key="1">
    <source>
        <dbReference type="SAM" id="MobiDB-lite"/>
    </source>
</evidence>
<evidence type="ECO:0000313" key="2">
    <source>
        <dbReference type="EMBL" id="PCG76730.1"/>
    </source>
</evidence>
<sequence length="152" mass="18606">MTYIDKAENMIRLPAMSKYYEDKKIRRKTLKKSPKRTIQKIIKKNKTKLKKLYIIKMTSYPTVIPKVEFENVQEDMSQRKDETTTQPQKKRLRKYSAKLPRNPMPFHQMTRKGKREKRDARDIFILKDFDELKFLQQKKDYNVVNAHFKKYW</sequence>
<dbReference type="EMBL" id="NWSH01000392">
    <property type="protein sequence ID" value="PCG76730.1"/>
    <property type="molecule type" value="Genomic_DNA"/>
</dbReference>
<protein>
    <submittedName>
        <fullName evidence="2">Uncharacterized protein</fullName>
    </submittedName>
</protein>
<organism evidence="2">
    <name type="scientific">Heliothis virescens</name>
    <name type="common">Tobacco budworm moth</name>
    <dbReference type="NCBI Taxonomy" id="7102"/>
    <lineage>
        <taxon>Eukaryota</taxon>
        <taxon>Metazoa</taxon>
        <taxon>Ecdysozoa</taxon>
        <taxon>Arthropoda</taxon>
        <taxon>Hexapoda</taxon>
        <taxon>Insecta</taxon>
        <taxon>Pterygota</taxon>
        <taxon>Neoptera</taxon>
        <taxon>Endopterygota</taxon>
        <taxon>Lepidoptera</taxon>
        <taxon>Glossata</taxon>
        <taxon>Ditrysia</taxon>
        <taxon>Noctuoidea</taxon>
        <taxon>Noctuidae</taxon>
        <taxon>Heliothinae</taxon>
        <taxon>Heliothis</taxon>
    </lineage>
</organism>
<proteinExistence type="predicted"/>
<feature type="region of interest" description="Disordered" evidence="1">
    <location>
        <begin position="74"/>
        <end position="115"/>
    </location>
</feature>
<name>A0A2A4JZ90_HELVI</name>
<accession>A0A2A4JZ90</accession>
<comment type="caution">
    <text evidence="2">The sequence shown here is derived from an EMBL/GenBank/DDBJ whole genome shotgun (WGS) entry which is preliminary data.</text>
</comment>
<reference evidence="2" key="1">
    <citation type="submission" date="2017-09" db="EMBL/GenBank/DDBJ databases">
        <title>Contemporary evolution of a Lepidopteran species, Heliothis virescens, in response to modern agricultural practices.</title>
        <authorList>
            <person name="Fritz M.L."/>
            <person name="Deyonke A.M."/>
            <person name="Papanicolaou A."/>
            <person name="Micinski S."/>
            <person name="Westbrook J."/>
            <person name="Gould F."/>
        </authorList>
    </citation>
    <scope>NUCLEOTIDE SEQUENCE [LARGE SCALE GENOMIC DNA]</scope>
    <source>
        <strain evidence="2">HvINT-</strain>
        <tissue evidence="2">Whole body</tissue>
    </source>
</reference>
<dbReference type="AlphaFoldDB" id="A0A2A4JZ90"/>